<dbReference type="PANTHER" id="PTHR30471">
    <property type="entry name" value="DNA REPAIR PROTEIN RADC"/>
    <property type="match status" value="1"/>
</dbReference>
<evidence type="ECO:0000256" key="5">
    <source>
        <dbReference type="ARBA" id="ARBA00022833"/>
    </source>
</evidence>
<evidence type="ECO:0000256" key="6">
    <source>
        <dbReference type="ARBA" id="ARBA00023049"/>
    </source>
</evidence>
<comment type="caution">
    <text evidence="8">The sequence shown here is derived from an EMBL/GenBank/DDBJ whole genome shotgun (WGS) entry which is preliminary data.</text>
</comment>
<keyword evidence="9" id="KW-1185">Reference proteome</keyword>
<dbReference type="SUPFAM" id="SSF102712">
    <property type="entry name" value="JAB1/MPN domain"/>
    <property type="match status" value="1"/>
</dbReference>
<dbReference type="PANTHER" id="PTHR30471:SF3">
    <property type="entry name" value="UPF0758 PROTEIN YEES-RELATED"/>
    <property type="match status" value="1"/>
</dbReference>
<evidence type="ECO:0000313" key="8">
    <source>
        <dbReference type="EMBL" id="MBS9338897.1"/>
    </source>
</evidence>
<dbReference type="Pfam" id="PF04002">
    <property type="entry name" value="RadC"/>
    <property type="match status" value="1"/>
</dbReference>
<dbReference type="InterPro" id="IPR025657">
    <property type="entry name" value="RadC_JAB"/>
</dbReference>
<keyword evidence="2" id="KW-0645">Protease</keyword>
<dbReference type="CDD" id="cd08071">
    <property type="entry name" value="MPN_DUF2466"/>
    <property type="match status" value="1"/>
</dbReference>
<dbReference type="EMBL" id="JAAMFK010000005">
    <property type="protein sequence ID" value="MBS9338897.1"/>
    <property type="molecule type" value="Genomic_DNA"/>
</dbReference>
<organism evidence="8 9">
    <name type="scientific">Fructobacillus broussonetiae</name>
    <dbReference type="NCBI Taxonomy" id="2713173"/>
    <lineage>
        <taxon>Bacteria</taxon>
        <taxon>Bacillati</taxon>
        <taxon>Bacillota</taxon>
        <taxon>Bacilli</taxon>
        <taxon>Lactobacillales</taxon>
        <taxon>Lactobacillaceae</taxon>
        <taxon>Fructobacillus</taxon>
    </lineage>
</organism>
<accession>A0ABS5R1J2</accession>
<comment type="similarity">
    <text evidence="1">Belongs to the UPF0758 family.</text>
</comment>
<keyword evidence="4" id="KW-0378">Hydrolase</keyword>
<evidence type="ECO:0000256" key="4">
    <source>
        <dbReference type="ARBA" id="ARBA00022801"/>
    </source>
</evidence>
<dbReference type="InterPro" id="IPR037518">
    <property type="entry name" value="MPN"/>
</dbReference>
<evidence type="ECO:0000313" key="9">
    <source>
        <dbReference type="Proteomes" id="UP001519504"/>
    </source>
</evidence>
<dbReference type="PROSITE" id="PS01302">
    <property type="entry name" value="UPF0758"/>
    <property type="match status" value="1"/>
</dbReference>
<evidence type="ECO:0000256" key="1">
    <source>
        <dbReference type="ARBA" id="ARBA00010243"/>
    </source>
</evidence>
<keyword evidence="3" id="KW-0479">Metal-binding</keyword>
<protein>
    <submittedName>
        <fullName evidence="8">JAB domain-containing protein</fullName>
    </submittedName>
</protein>
<dbReference type="InterPro" id="IPR001405">
    <property type="entry name" value="UPF0758"/>
</dbReference>
<evidence type="ECO:0000259" key="7">
    <source>
        <dbReference type="PROSITE" id="PS50249"/>
    </source>
</evidence>
<keyword evidence="6" id="KW-0482">Metalloprotease</keyword>
<proteinExistence type="inferred from homology"/>
<dbReference type="Gene3D" id="3.40.140.10">
    <property type="entry name" value="Cytidine Deaminase, domain 2"/>
    <property type="match status" value="1"/>
</dbReference>
<reference evidence="8 9" key="1">
    <citation type="submission" date="2020-02" db="EMBL/GenBank/DDBJ databases">
        <title>Fructobacillus sp. isolated from paper mulberry of Taiwan.</title>
        <authorList>
            <person name="Lin S.-T."/>
        </authorList>
    </citation>
    <scope>NUCLEOTIDE SEQUENCE [LARGE SCALE GENOMIC DNA]</scope>
    <source>
        <strain evidence="8 9">M2-14</strain>
    </source>
</reference>
<dbReference type="InterPro" id="IPR020891">
    <property type="entry name" value="UPF0758_CS"/>
</dbReference>
<feature type="domain" description="MPN" evidence="7">
    <location>
        <begin position="72"/>
        <end position="197"/>
    </location>
</feature>
<gene>
    <name evidence="8" type="ORF">G6R29_04565</name>
</gene>
<evidence type="ECO:0000256" key="2">
    <source>
        <dbReference type="ARBA" id="ARBA00022670"/>
    </source>
</evidence>
<keyword evidence="5" id="KW-0862">Zinc</keyword>
<dbReference type="Proteomes" id="UP001519504">
    <property type="component" value="Unassembled WGS sequence"/>
</dbReference>
<sequence length="198" mass="22863">MKKQVFYFYEALGFDGAEQLKVFNLYFPSGYDFFEMDEETKEDFISENPAVNRALLHALFAGEKMRQYKRPILLSAKHSESFGRFAQEEMGQLRQEELRVALLNTQLEIIGFETIFVGTLTEVSCSPREIFQRAFLANAYAIIIAHNHPSGTVYPSEQDAFFTKKLLKVGQDLNLPLLDSFIVTKDNYWSMAEEDKEL</sequence>
<evidence type="ECO:0000256" key="3">
    <source>
        <dbReference type="ARBA" id="ARBA00022723"/>
    </source>
</evidence>
<dbReference type="PROSITE" id="PS50249">
    <property type="entry name" value="MPN"/>
    <property type="match status" value="1"/>
</dbReference>
<name>A0ABS5R1J2_9LACO</name>
<dbReference type="RefSeq" id="WP_213809181.1">
    <property type="nucleotide sequence ID" value="NZ_JAAMFK010000005.1"/>
</dbReference>